<sequence>MHDDFLILVPEREGAKMTSDSDVDATFANTFVVHGDAEGSAVTLQTLSAADHPRKKRAHRKSRRGCMACKRRRVKAVADTRNNKCDERVPCSRCVKRKERCLRSPPGEEIAPSLSQPRAHFGASNDEQITLLHLELFYHWQKETRPTLAFPEVWPAVLQRAFDEEFVMSTVLCLAATHLTALRPQDVKYANASTRLLSKSLRLLRQNLSRPFTKDTCDSIVGTAILVNYISWCHLDFLDGQRDNDAALDLSRDQLILLSPGVLQVFFQALPIFMAEKSDFLAIVHQHPRLNIEEALRKRGVDPARFVQPFMAIYDDPQYQTRGVTRPDKASGNEPSLHSWRFLLSLETELSSNDSTPSTRHTNAERVAKSLRVAAENFGSKNDPVLDGKDQDVVANVTCHARTSILPPDDSLRTAYELVSRRLSTLLSCILLEPVSDSDVHPAAMPSRADVQRFFFAFPILCSGTFAQMAVDGDSRALVLLFHFYRAARRLLTDSHGWWAAERARVLEALLLRELKSRGLSACLRQGRDGELGKTCTASHGRN</sequence>
<reference evidence="2 3" key="1">
    <citation type="journal article" date="2024" name="Microbiol. Resour. Announc.">
        <title>Genome annotations for the ascomycete fungi Trichoderma harzianum, Trichoderma aggressivum, and Purpureocillium lilacinum.</title>
        <authorList>
            <person name="Beijen E.P.W."/>
            <person name="Ohm R.A."/>
        </authorList>
    </citation>
    <scope>NUCLEOTIDE SEQUENCE [LARGE SCALE GENOMIC DNA]</scope>
    <source>
        <strain evidence="2 3">CBS 150709</strain>
    </source>
</reference>
<dbReference type="InterPro" id="IPR021858">
    <property type="entry name" value="Fun_TF"/>
</dbReference>
<dbReference type="PANTHER" id="PTHR47784:SF5">
    <property type="entry name" value="STEROL UPTAKE CONTROL PROTEIN 2"/>
    <property type="match status" value="1"/>
</dbReference>
<dbReference type="CDD" id="cd00067">
    <property type="entry name" value="GAL4"/>
    <property type="match status" value="1"/>
</dbReference>
<dbReference type="PANTHER" id="PTHR47784">
    <property type="entry name" value="STEROL UPTAKE CONTROL PROTEIN 2"/>
    <property type="match status" value="1"/>
</dbReference>
<evidence type="ECO:0000313" key="2">
    <source>
        <dbReference type="EMBL" id="KAK4094861.1"/>
    </source>
</evidence>
<evidence type="ECO:0000256" key="1">
    <source>
        <dbReference type="ARBA" id="ARBA00023242"/>
    </source>
</evidence>
<dbReference type="InterPro" id="IPR053157">
    <property type="entry name" value="Sterol_Uptake_Regulator"/>
</dbReference>
<comment type="caution">
    <text evidence="2">The sequence shown here is derived from an EMBL/GenBank/DDBJ whole genome shotgun (WGS) entry which is preliminary data.</text>
</comment>
<dbReference type="InterPro" id="IPR001138">
    <property type="entry name" value="Zn2Cys6_DnaBD"/>
</dbReference>
<gene>
    <name evidence="2" type="ORF">Purlil1_557</name>
</gene>
<protein>
    <submittedName>
        <fullName evidence="2">Transcriptional regulator family: Fungal Specific TF</fullName>
    </submittedName>
</protein>
<dbReference type="Proteomes" id="UP001287286">
    <property type="component" value="Unassembled WGS sequence"/>
</dbReference>
<keyword evidence="3" id="KW-1185">Reference proteome</keyword>
<dbReference type="EMBL" id="JAWRVI010000002">
    <property type="protein sequence ID" value="KAK4094861.1"/>
    <property type="molecule type" value="Genomic_DNA"/>
</dbReference>
<evidence type="ECO:0000313" key="3">
    <source>
        <dbReference type="Proteomes" id="UP001287286"/>
    </source>
</evidence>
<keyword evidence="1" id="KW-0539">Nucleus</keyword>
<proteinExistence type="predicted"/>
<dbReference type="Pfam" id="PF11951">
    <property type="entry name" value="Fungal_trans_2"/>
    <property type="match status" value="1"/>
</dbReference>
<organism evidence="2 3">
    <name type="scientific">Purpureocillium lilacinum</name>
    <name type="common">Paecilomyces lilacinus</name>
    <dbReference type="NCBI Taxonomy" id="33203"/>
    <lineage>
        <taxon>Eukaryota</taxon>
        <taxon>Fungi</taxon>
        <taxon>Dikarya</taxon>
        <taxon>Ascomycota</taxon>
        <taxon>Pezizomycotina</taxon>
        <taxon>Sordariomycetes</taxon>
        <taxon>Hypocreomycetidae</taxon>
        <taxon>Hypocreales</taxon>
        <taxon>Ophiocordycipitaceae</taxon>
        <taxon>Purpureocillium</taxon>
    </lineage>
</organism>
<name>A0ABR0CFZ8_PURLI</name>
<accession>A0ABR0CFZ8</accession>